<evidence type="ECO:0000256" key="8">
    <source>
        <dbReference type="ARBA" id="ARBA00022801"/>
    </source>
</evidence>
<protein>
    <recommendedName>
        <fullName evidence="4">Type-4 uracil-DNA glycosylase</fullName>
        <ecNumber evidence="3">3.2.2.27</ecNumber>
    </recommendedName>
</protein>
<dbReference type="InterPro" id="IPR036895">
    <property type="entry name" value="Uracil-DNA_glycosylase-like_sf"/>
</dbReference>
<proteinExistence type="inferred from homology"/>
<evidence type="ECO:0000256" key="5">
    <source>
        <dbReference type="ARBA" id="ARBA00022485"/>
    </source>
</evidence>
<evidence type="ECO:0000256" key="3">
    <source>
        <dbReference type="ARBA" id="ARBA00012030"/>
    </source>
</evidence>
<evidence type="ECO:0000256" key="1">
    <source>
        <dbReference type="ARBA" id="ARBA00001400"/>
    </source>
</evidence>
<dbReference type="InterPro" id="IPR005273">
    <property type="entry name" value="Ura-DNA_glyco_family4"/>
</dbReference>
<accession>A0A7V0MZU4</accession>
<reference evidence="13" key="1">
    <citation type="journal article" date="2020" name="mSystems">
        <title>Genome- and Community-Level Interaction Insights into Carbon Utilization and Element Cycling Functions of Hydrothermarchaeota in Hydrothermal Sediment.</title>
        <authorList>
            <person name="Zhou Z."/>
            <person name="Liu Y."/>
            <person name="Xu W."/>
            <person name="Pan J."/>
            <person name="Luo Z.H."/>
            <person name="Li M."/>
        </authorList>
    </citation>
    <scope>NUCLEOTIDE SEQUENCE [LARGE SCALE GENOMIC DNA]</scope>
    <source>
        <strain evidence="13">HyVt-219</strain>
    </source>
</reference>
<dbReference type="PANTHER" id="PTHR33693">
    <property type="entry name" value="TYPE-5 URACIL-DNA GLYCOSYLASE"/>
    <property type="match status" value="1"/>
</dbReference>
<comment type="catalytic activity">
    <reaction evidence="1">
        <text>Hydrolyzes single-stranded DNA or mismatched double-stranded DNA and polynucleotides, releasing free uracil.</text>
        <dbReference type="EC" id="3.2.2.27"/>
    </reaction>
</comment>
<keyword evidence="6" id="KW-0479">Metal-binding</keyword>
<organism evidence="13">
    <name type="scientific">Aerophobetes bacterium</name>
    <dbReference type="NCBI Taxonomy" id="2030807"/>
    <lineage>
        <taxon>Bacteria</taxon>
        <taxon>Candidatus Aerophobota</taxon>
    </lineage>
</organism>
<dbReference type="GO" id="GO:0046872">
    <property type="term" value="F:metal ion binding"/>
    <property type="evidence" value="ECO:0007669"/>
    <property type="project" value="UniProtKB-KW"/>
</dbReference>
<dbReference type="EC" id="3.2.2.27" evidence="3"/>
<evidence type="ECO:0000256" key="10">
    <source>
        <dbReference type="ARBA" id="ARBA00023014"/>
    </source>
</evidence>
<evidence type="ECO:0000259" key="12">
    <source>
        <dbReference type="SMART" id="SM00986"/>
    </source>
</evidence>
<keyword evidence="5" id="KW-0004">4Fe-4S</keyword>
<evidence type="ECO:0000256" key="4">
    <source>
        <dbReference type="ARBA" id="ARBA00019403"/>
    </source>
</evidence>
<evidence type="ECO:0000256" key="9">
    <source>
        <dbReference type="ARBA" id="ARBA00023004"/>
    </source>
</evidence>
<keyword evidence="7" id="KW-0227">DNA damage</keyword>
<dbReference type="PANTHER" id="PTHR33693:SF1">
    <property type="entry name" value="TYPE-4 URACIL-DNA GLYCOSYLASE"/>
    <property type="match status" value="1"/>
</dbReference>
<dbReference type="AlphaFoldDB" id="A0A7V0MZU4"/>
<evidence type="ECO:0000256" key="2">
    <source>
        <dbReference type="ARBA" id="ARBA00006521"/>
    </source>
</evidence>
<dbReference type="Pfam" id="PF03167">
    <property type="entry name" value="UDG"/>
    <property type="match status" value="1"/>
</dbReference>
<evidence type="ECO:0000256" key="7">
    <source>
        <dbReference type="ARBA" id="ARBA00022763"/>
    </source>
</evidence>
<dbReference type="Gene3D" id="3.40.470.10">
    <property type="entry name" value="Uracil-DNA glycosylase-like domain"/>
    <property type="match status" value="1"/>
</dbReference>
<dbReference type="SUPFAM" id="SSF52141">
    <property type="entry name" value="Uracil-DNA glycosylase-like"/>
    <property type="match status" value="1"/>
</dbReference>
<comment type="similarity">
    <text evidence="2">Belongs to the uracil-DNA glycosylase (UDG) superfamily. Type 4 (UDGa) family.</text>
</comment>
<evidence type="ECO:0000256" key="6">
    <source>
        <dbReference type="ARBA" id="ARBA00022723"/>
    </source>
</evidence>
<gene>
    <name evidence="13" type="ORF">ENG47_03080</name>
</gene>
<dbReference type="InterPro" id="IPR051536">
    <property type="entry name" value="UDG_Type-4/5"/>
</dbReference>
<dbReference type="GO" id="GO:0006281">
    <property type="term" value="P:DNA repair"/>
    <property type="evidence" value="ECO:0007669"/>
    <property type="project" value="UniProtKB-KW"/>
</dbReference>
<dbReference type="EMBL" id="DRBC01000185">
    <property type="protein sequence ID" value="HDN84726.1"/>
    <property type="molecule type" value="Genomic_DNA"/>
</dbReference>
<keyword evidence="8" id="KW-0378">Hydrolase</keyword>
<dbReference type="NCBIfam" id="TIGR00758">
    <property type="entry name" value="UDG_fam4"/>
    <property type="match status" value="1"/>
</dbReference>
<evidence type="ECO:0000256" key="11">
    <source>
        <dbReference type="ARBA" id="ARBA00023204"/>
    </source>
</evidence>
<dbReference type="SMART" id="SM00987">
    <property type="entry name" value="UreE_C"/>
    <property type="match status" value="1"/>
</dbReference>
<dbReference type="GO" id="GO:0051539">
    <property type="term" value="F:4 iron, 4 sulfur cluster binding"/>
    <property type="evidence" value="ECO:0007669"/>
    <property type="project" value="UniProtKB-KW"/>
</dbReference>
<dbReference type="GO" id="GO:0004844">
    <property type="term" value="F:uracil DNA N-glycosylase activity"/>
    <property type="evidence" value="ECO:0007669"/>
    <property type="project" value="UniProtKB-EC"/>
</dbReference>
<feature type="domain" description="Uracil-DNA glycosylase-like" evidence="12">
    <location>
        <begin position="36"/>
        <end position="183"/>
    </location>
</feature>
<dbReference type="CDD" id="cd10030">
    <property type="entry name" value="UDG-F4_TTUDGA_SPO1dp_like"/>
    <property type="match status" value="1"/>
</dbReference>
<keyword evidence="11" id="KW-0234">DNA repair</keyword>
<dbReference type="InterPro" id="IPR005122">
    <property type="entry name" value="Uracil-DNA_glycosylase-like"/>
</dbReference>
<name>A0A7V0MZU4_UNCAE</name>
<comment type="caution">
    <text evidence="13">The sequence shown here is derived from an EMBL/GenBank/DDBJ whole genome shotgun (WGS) entry which is preliminary data.</text>
</comment>
<dbReference type="SMART" id="SM00986">
    <property type="entry name" value="UDG"/>
    <property type="match status" value="1"/>
</dbReference>
<evidence type="ECO:0000313" key="13">
    <source>
        <dbReference type="EMBL" id="HDN84726.1"/>
    </source>
</evidence>
<dbReference type="Proteomes" id="UP000885660">
    <property type="component" value="Unassembled WGS sequence"/>
</dbReference>
<keyword evidence="10" id="KW-0411">Iron-sulfur</keyword>
<keyword evidence="9" id="KW-0408">Iron</keyword>
<sequence>MNESSSDNLSLLEKLYREVKNCQRCSLYKTRTNLVFGEGNPDALVMFVGEAPGKEEDLQGRPFVGAAGKLLRKAIRTVGISEKQIYIANILKCRPPKNRDPQPEEIIACLPYLKKQIKIVKPKIICTLGKFSTQNILNTTTGITHLRGKSFAGNGGEIIIPTYHPAACIYRPPWREQLIADLKKVKMEMDKILSGV</sequence>